<feature type="compositionally biased region" description="Polar residues" evidence="1">
    <location>
        <begin position="294"/>
        <end position="318"/>
    </location>
</feature>
<feature type="region of interest" description="Disordered" evidence="1">
    <location>
        <begin position="270"/>
        <end position="318"/>
    </location>
</feature>
<feature type="region of interest" description="Disordered" evidence="1">
    <location>
        <begin position="1"/>
        <end position="256"/>
    </location>
</feature>
<name>A0ABR3XZT8_9PEZI</name>
<feature type="compositionally biased region" description="Low complexity" evidence="1">
    <location>
        <begin position="604"/>
        <end position="616"/>
    </location>
</feature>
<feature type="compositionally biased region" description="Polar residues" evidence="1">
    <location>
        <begin position="617"/>
        <end position="631"/>
    </location>
</feature>
<reference evidence="2 3" key="1">
    <citation type="journal article" date="2024" name="Commun. Biol.">
        <title>Comparative genomic analysis of thermophilic fungi reveals convergent evolutionary adaptations and gene losses.</title>
        <authorList>
            <person name="Steindorff A.S."/>
            <person name="Aguilar-Pontes M.V."/>
            <person name="Robinson A.J."/>
            <person name="Andreopoulos B."/>
            <person name="LaButti K."/>
            <person name="Kuo A."/>
            <person name="Mondo S."/>
            <person name="Riley R."/>
            <person name="Otillar R."/>
            <person name="Haridas S."/>
            <person name="Lipzen A."/>
            <person name="Grimwood J."/>
            <person name="Schmutz J."/>
            <person name="Clum A."/>
            <person name="Reid I.D."/>
            <person name="Moisan M.C."/>
            <person name="Butler G."/>
            <person name="Nguyen T.T.M."/>
            <person name="Dewar K."/>
            <person name="Conant G."/>
            <person name="Drula E."/>
            <person name="Henrissat B."/>
            <person name="Hansel C."/>
            <person name="Singer S."/>
            <person name="Hutchinson M.I."/>
            <person name="de Vries R.P."/>
            <person name="Natvig D.O."/>
            <person name="Powell A.J."/>
            <person name="Tsang A."/>
            <person name="Grigoriev I.V."/>
        </authorList>
    </citation>
    <scope>NUCLEOTIDE SEQUENCE [LARGE SCALE GENOMIC DNA]</scope>
    <source>
        <strain evidence="2 3">ATCC 24622</strain>
    </source>
</reference>
<evidence type="ECO:0008006" key="4">
    <source>
        <dbReference type="Google" id="ProtNLM"/>
    </source>
</evidence>
<evidence type="ECO:0000256" key="1">
    <source>
        <dbReference type="SAM" id="MobiDB-lite"/>
    </source>
</evidence>
<evidence type="ECO:0000313" key="2">
    <source>
        <dbReference type="EMBL" id="KAL1881484.1"/>
    </source>
</evidence>
<accession>A0ABR3XZT8</accession>
<feature type="compositionally biased region" description="Polar residues" evidence="1">
    <location>
        <begin position="584"/>
        <end position="596"/>
    </location>
</feature>
<protein>
    <recommendedName>
        <fullName evidence="4">BTB domain-containing protein</fullName>
    </recommendedName>
</protein>
<comment type="caution">
    <text evidence="2">The sequence shown here is derived from an EMBL/GenBank/DDBJ whole genome shotgun (WGS) entry which is preliminary data.</text>
</comment>
<feature type="compositionally biased region" description="Polar residues" evidence="1">
    <location>
        <begin position="126"/>
        <end position="158"/>
    </location>
</feature>
<feature type="compositionally biased region" description="Polar residues" evidence="1">
    <location>
        <begin position="642"/>
        <end position="657"/>
    </location>
</feature>
<proteinExistence type="predicted"/>
<evidence type="ECO:0000313" key="3">
    <source>
        <dbReference type="Proteomes" id="UP001586593"/>
    </source>
</evidence>
<gene>
    <name evidence="2" type="ORF">VTK73DRAFT_3546</name>
</gene>
<feature type="compositionally biased region" description="Low complexity" evidence="1">
    <location>
        <begin position="658"/>
        <end position="669"/>
    </location>
</feature>
<feature type="compositionally biased region" description="Gly residues" evidence="1">
    <location>
        <begin position="221"/>
        <end position="231"/>
    </location>
</feature>
<dbReference type="Proteomes" id="UP001586593">
    <property type="component" value="Unassembled WGS sequence"/>
</dbReference>
<feature type="compositionally biased region" description="Polar residues" evidence="1">
    <location>
        <begin position="182"/>
        <end position="191"/>
    </location>
</feature>
<feature type="compositionally biased region" description="Polar residues" evidence="1">
    <location>
        <begin position="95"/>
        <end position="106"/>
    </location>
</feature>
<organism evidence="2 3">
    <name type="scientific">Phialemonium thermophilum</name>
    <dbReference type="NCBI Taxonomy" id="223376"/>
    <lineage>
        <taxon>Eukaryota</taxon>
        <taxon>Fungi</taxon>
        <taxon>Dikarya</taxon>
        <taxon>Ascomycota</taxon>
        <taxon>Pezizomycotina</taxon>
        <taxon>Sordariomycetes</taxon>
        <taxon>Sordariomycetidae</taxon>
        <taxon>Cephalothecales</taxon>
        <taxon>Cephalothecaceae</taxon>
        <taxon>Phialemonium</taxon>
    </lineage>
</organism>
<dbReference type="EMBL" id="JAZHXJ010000021">
    <property type="protein sequence ID" value="KAL1881484.1"/>
    <property type="molecule type" value="Genomic_DNA"/>
</dbReference>
<feature type="region of interest" description="Disordered" evidence="1">
    <location>
        <begin position="583"/>
        <end position="669"/>
    </location>
</feature>
<sequence length="787" mass="84965">MAPVSGAAANARTPGGSIRGLPSRPIVPVVPLPYLKRQTKNVPQPAGSPQSKPRTELPDDSNIGGREEKESVNQDQDSGRRNSHTAAEDGDNSDRLPTSQTANASERVSGRVPSETLAGRRDAAAQSLSASDPSTIGNKEGQESSAPPSSLANSTSTAGMAAPETQGASPTPTRRLAIPFRPSSNGVQYHSSVAIPGPAPVPPPHYTSTNSHRRHNPQHSKGGGLVFGGIHGSNIFARTPHTTGGPGHREKPSYAPDGIALPAIDDYGRPLLASPGADGFPPTVGNHHGPPTPHSFQGSQSSTPAEDNGYSQFPAPNSLNGYPAHPLGLHQHLAGMDPRMNMTGLFPVAGGSSSAMEVSRIQAQTLSFLRAGIEHGEFSDCTLELHFMNDTAPVDAETRRSGSQSPLRLRGHRFILSQSPTLKYALQTQGTSEGEVLRLEVRDEYARPEAFYFTIRTLYGWDFGDDYLPTYLNFKSVRDEFDLALGYLAASNYLQLPLIHTKALRYICYRLLHWETIEQACKFALPSAIFGPRHNHPAGSEGFSVDELLDAIMSFVISRFPPNFVLDTTVGDYGFSRLPLSGPVTPSAQRSTTPQETVVHGKTSSVSHSRSASSASQTMPRNPRLFSTNPRLSGIQFGDLSPQATTNGTESNGKQNVPSATSSPSRSPTPWDTILSRVLLNLPFALLKQILEHPGLGKPSGDMSMPTRQGLISGIIAEREARRLWNLEKSDDTQLQRLQRRLEEATEPLTVHRMEDFLVNSMGFKEEVFPGDVPYLVQTWVRHGSPA</sequence>
<feature type="compositionally biased region" description="Basic and acidic residues" evidence="1">
    <location>
        <begin position="65"/>
        <end position="80"/>
    </location>
</feature>
<keyword evidence="3" id="KW-1185">Reference proteome</keyword>